<comment type="caution">
    <text evidence="1">The sequence shown here is derived from an EMBL/GenBank/DDBJ whole genome shotgun (WGS) entry which is preliminary data.</text>
</comment>
<dbReference type="EMBL" id="CM020619">
    <property type="protein sequence ID" value="KAK1862765.1"/>
    <property type="molecule type" value="Genomic_DNA"/>
</dbReference>
<evidence type="ECO:0000313" key="1">
    <source>
        <dbReference type="EMBL" id="KAK1862765.1"/>
    </source>
</evidence>
<protein>
    <submittedName>
        <fullName evidence="1">Uncharacterized protein</fullName>
    </submittedName>
</protein>
<reference evidence="1" key="1">
    <citation type="submission" date="2019-11" db="EMBL/GenBank/DDBJ databases">
        <title>Nori genome reveals adaptations in red seaweeds to the harsh intertidal environment.</title>
        <authorList>
            <person name="Wang D."/>
            <person name="Mao Y."/>
        </authorList>
    </citation>
    <scope>NUCLEOTIDE SEQUENCE</scope>
    <source>
        <tissue evidence="1">Gametophyte</tissue>
    </source>
</reference>
<name>A0ACC3BY17_PYRYE</name>
<proteinExistence type="predicted"/>
<organism evidence="1 2">
    <name type="scientific">Pyropia yezoensis</name>
    <name type="common">Susabi-nori</name>
    <name type="synonym">Porphyra yezoensis</name>
    <dbReference type="NCBI Taxonomy" id="2788"/>
    <lineage>
        <taxon>Eukaryota</taxon>
        <taxon>Rhodophyta</taxon>
        <taxon>Bangiophyceae</taxon>
        <taxon>Bangiales</taxon>
        <taxon>Bangiaceae</taxon>
        <taxon>Pyropia</taxon>
    </lineage>
</organism>
<accession>A0ACC3BY17</accession>
<sequence>MPTRRAFFNGGPRLHPRRPTWPADATLPCSALSARGVGSRGHDRRRGRGRRVGPGRGRHVGRRCGRHARTERECPATTTATTPFSASGDPSFGYTPATMHPRGSFFALWPPRPPLLLLLLLGGAAAAPLPARGDCLAAMAAAADWAPCRTGGAPFWAFLSEQPLVTILPAPSAAAAATRRRLFPCSAAGRLGVVGDIFALLPVLGDDGTSAASAAAATAQTHWCMYADNATECTFDELLSYIDAAGTTDGHPAFGAALGFLGVLLSTPERAGQGFWLETMYREPLLIYSPVGEAPRQTGWPAVQTVLPFTAGAYRFLLGLAIV</sequence>
<dbReference type="Proteomes" id="UP000798662">
    <property type="component" value="Chromosome 2"/>
</dbReference>
<evidence type="ECO:0000313" key="2">
    <source>
        <dbReference type="Proteomes" id="UP000798662"/>
    </source>
</evidence>
<keyword evidence="2" id="KW-1185">Reference proteome</keyword>
<gene>
    <name evidence="1" type="ORF">I4F81_005332</name>
</gene>